<keyword evidence="2" id="KW-0560">Oxidoreductase</keyword>
<evidence type="ECO:0000259" key="1">
    <source>
        <dbReference type="PROSITE" id="PS51725"/>
    </source>
</evidence>
<feature type="domain" description="ABM" evidence="1">
    <location>
        <begin position="2"/>
        <end position="93"/>
    </location>
</feature>
<gene>
    <name evidence="2" type="ORF">H1191_17165</name>
</gene>
<comment type="caution">
    <text evidence="2">The sequence shown here is derived from an EMBL/GenBank/DDBJ whole genome shotgun (WGS) entry which is preliminary data.</text>
</comment>
<dbReference type="EMBL" id="JACEIQ010000022">
    <property type="protein sequence ID" value="MBA4496016.1"/>
    <property type="molecule type" value="Genomic_DNA"/>
</dbReference>
<dbReference type="RefSeq" id="WP_181754050.1">
    <property type="nucleotide sequence ID" value="NZ_JACEIQ010000022.1"/>
</dbReference>
<dbReference type="SUPFAM" id="SSF54909">
    <property type="entry name" value="Dimeric alpha+beta barrel"/>
    <property type="match status" value="1"/>
</dbReference>
<keyword evidence="3" id="KW-1185">Reference proteome</keyword>
<dbReference type="Gene3D" id="3.30.70.100">
    <property type="match status" value="1"/>
</dbReference>
<accession>A0A7W1WUB8</accession>
<evidence type="ECO:0000313" key="2">
    <source>
        <dbReference type="EMBL" id="MBA4496016.1"/>
    </source>
</evidence>
<name>A0A7W1WUB8_9BACL</name>
<dbReference type="PROSITE" id="PS51725">
    <property type="entry name" value="ABM"/>
    <property type="match status" value="1"/>
</dbReference>
<keyword evidence="2" id="KW-0503">Monooxygenase</keyword>
<organism evidence="2 3">
    <name type="scientific">Paenactinomyces guangxiensis</name>
    <dbReference type="NCBI Taxonomy" id="1490290"/>
    <lineage>
        <taxon>Bacteria</taxon>
        <taxon>Bacillati</taxon>
        <taxon>Bacillota</taxon>
        <taxon>Bacilli</taxon>
        <taxon>Bacillales</taxon>
        <taxon>Thermoactinomycetaceae</taxon>
        <taxon>Paenactinomyces</taxon>
    </lineage>
</organism>
<evidence type="ECO:0000313" key="3">
    <source>
        <dbReference type="Proteomes" id="UP000535491"/>
    </source>
</evidence>
<dbReference type="GO" id="GO:0004497">
    <property type="term" value="F:monooxygenase activity"/>
    <property type="evidence" value="ECO:0007669"/>
    <property type="project" value="UniProtKB-KW"/>
</dbReference>
<dbReference type="Proteomes" id="UP000535491">
    <property type="component" value="Unassembled WGS sequence"/>
</dbReference>
<sequence>MYQVNNRIEITSPEHLIILKGMFSNAPESMKQVPGFVSFRLLEAEDGSHMIVESIFETKDHFLQWTESEHFRQAHGGDSGKERRVNITGYHVVIK</sequence>
<dbReference type="Pfam" id="PF03992">
    <property type="entry name" value="ABM"/>
    <property type="match status" value="1"/>
</dbReference>
<reference evidence="2 3" key="1">
    <citation type="submission" date="2020-07" db="EMBL/GenBank/DDBJ databases">
        <authorList>
            <person name="Feng H."/>
        </authorList>
    </citation>
    <scope>NUCLEOTIDE SEQUENCE [LARGE SCALE GENOMIC DNA]</scope>
    <source>
        <strain evidence="3">s-10</strain>
    </source>
</reference>
<proteinExistence type="predicted"/>
<dbReference type="InterPro" id="IPR007138">
    <property type="entry name" value="ABM_dom"/>
</dbReference>
<protein>
    <submittedName>
        <fullName evidence="2">Antibiotic biosynthesis monooxygenase</fullName>
    </submittedName>
</protein>
<dbReference type="AlphaFoldDB" id="A0A7W1WUB8"/>
<dbReference type="InterPro" id="IPR011008">
    <property type="entry name" value="Dimeric_a/b-barrel"/>
</dbReference>